<reference evidence="2" key="1">
    <citation type="journal article" date="2020" name="Fungal Divers.">
        <title>Resolving the Mortierellaceae phylogeny through synthesis of multi-gene phylogenetics and phylogenomics.</title>
        <authorList>
            <person name="Vandepol N."/>
            <person name="Liber J."/>
            <person name="Desiro A."/>
            <person name="Na H."/>
            <person name="Kennedy M."/>
            <person name="Barry K."/>
            <person name="Grigoriev I.V."/>
            <person name="Miller A.N."/>
            <person name="O'Donnell K."/>
            <person name="Stajich J.E."/>
            <person name="Bonito G."/>
        </authorList>
    </citation>
    <scope>NUCLEOTIDE SEQUENCE</scope>
    <source>
        <strain evidence="2">BC1065</strain>
    </source>
</reference>
<evidence type="ECO:0000313" key="3">
    <source>
        <dbReference type="Proteomes" id="UP000807716"/>
    </source>
</evidence>
<comment type="caution">
    <text evidence="2">The sequence shown here is derived from an EMBL/GenBank/DDBJ whole genome shotgun (WGS) entry which is preliminary data.</text>
</comment>
<feature type="region of interest" description="Disordered" evidence="1">
    <location>
        <begin position="1407"/>
        <end position="1438"/>
    </location>
</feature>
<feature type="compositionally biased region" description="Low complexity" evidence="1">
    <location>
        <begin position="24"/>
        <end position="51"/>
    </location>
</feature>
<proteinExistence type="predicted"/>
<feature type="compositionally biased region" description="Acidic residues" evidence="1">
    <location>
        <begin position="131"/>
        <end position="158"/>
    </location>
</feature>
<feature type="compositionally biased region" description="Basic and acidic residues" evidence="1">
    <location>
        <begin position="232"/>
        <end position="255"/>
    </location>
</feature>
<feature type="compositionally biased region" description="Low complexity" evidence="1">
    <location>
        <begin position="1183"/>
        <end position="1199"/>
    </location>
</feature>
<feature type="compositionally biased region" description="Polar residues" evidence="1">
    <location>
        <begin position="1428"/>
        <end position="1438"/>
    </location>
</feature>
<feature type="compositionally biased region" description="Basic and acidic residues" evidence="1">
    <location>
        <begin position="331"/>
        <end position="355"/>
    </location>
</feature>
<feature type="compositionally biased region" description="Basic and acidic residues" evidence="1">
    <location>
        <begin position="967"/>
        <end position="977"/>
    </location>
</feature>
<evidence type="ECO:0000256" key="1">
    <source>
        <dbReference type="SAM" id="MobiDB-lite"/>
    </source>
</evidence>
<sequence length="1481" mass="159004">MGQNTSQELLPNVPYHEKHYIENNKQLQRQSSLNQLQRQNSLSSNNLLLSREPSLKRADSISGGSISGGGGGAGGDGRGGVGGLLQHGANRSMASLKSTPTHGGTDSNGAGTERTSSSFIRLLPIETETPYYDDDSEEEDEEEGSEEDFKEEEGEEGMLVDGHAGLHAARGDVTTVSGHNSQQTSPRHLVQKRHPHPRRHSKEDDNHDRQRLSLSSSPSDFDKAMNANSRLSRSDSLENYYHQREVLDDEQTRAEEAEDLVFLSPAQGHSFDSISSSSTSSNSQRHPSMTMTTPRSIPIPTTTTTSTNTFTSSSSASLSRSGSGSGVIRYQLHDEPVRKNLESSRAEGGLRRGVDYEEYSEDEDEDDQEEEERQRRRRGEGQDTEGVEQDEEDREDHFLRRHYASLGMNYIGESDGGGGGGGSAGAAHPPHPRGPHRQYRPVHLQNDEYSDSDDSDDSDEDVLVLDEDDEDDEDEYREVEMNQLLMEDTNQPHDIQLLSGSLSVRSPFLDSIQEEEEEEGESAFPPRAIASARLSSSVPTLSSMFMASASSTSLKNLHRLTPDLDHNSNGSNNNNNSSSLYHHQQGRSPAQPTQPTAQGNQRTGTSPTALQPVLSERPRGPRPPIMMGRPRSNSSLTRLLESDHEASHPQDGSYSQKEDTTTRPNSSMSDTVQDLEVKRVMEGHPAVADLATLAPSSSRMMNTAVTAATTTTVAAGAVAASTTTTATATSTAAAVTATATADSGTGSRPTSVPNPSKEGAEVRPPSSTRQTPTASFGQDTQRSMDEFFGAVKHDLEERIQQAIQGVEQKFLDRVHRLEERNALLAAAAEMAAQNDGQPASNGEEGQEGSWMASLAKPLPLDQNPGGSVALRKEILNHVTEKVGDLDLRVNQMEVLVSYKLVDIESKVQDLHGAHNSIVQKVHQVAKTQSTKMTDTEAGDGLGADSIKVGEAKLETAMQPYRLAHANENNRDRDHDNGSDEDANSKALVSPRAVLELRQEVAALGTQYRDLNEGLLTDLLSQMRDAKLMLLQTVDEVDNRISKRVDRIEAEMHARLLTEIEGRVQERVRAMEQTLSRLEHCFDKTNGRLGALETTLASKQRPGRLDYQQQHQNHALQYHAGGAYRHYETIAGDGTTSSSSYHRSVTSLIFSDMDLAAEASNTATTSVMHDRPVSAPARPPLIHSDSSSPESPLPSGQEGSSKQHQHQHQQASNRAAWSSSSTTPMPTTPSEEIAHLVASPLERGTVIGGKHATIHAHDDGIHLGNGGNNRPMVGSLLTPLASSPMPSSGSKGEPVVAPVPSTMPAVGGVGGRRVSMPSLDTKSATMRDVAGGASSARGLGARTPRDLQVGTGYSTVATTTATGTARRPMKRAMSMDTNGSVGPMVGGGGGVGGSLTIRPSQVVGSGSFPALVSPTGSSSSNSSGASNTLKSPTSATSGTDLKQRLLGHGQGTKAGVKNPPSYRELLHFWKAGGSTPDLLKGV</sequence>
<feature type="compositionally biased region" description="Low complexity" evidence="1">
    <location>
        <begin position="270"/>
        <end position="329"/>
    </location>
</feature>
<feature type="compositionally biased region" description="Low complexity" evidence="1">
    <location>
        <begin position="1217"/>
        <end position="1228"/>
    </location>
</feature>
<feature type="compositionally biased region" description="Acidic residues" evidence="1">
    <location>
        <begin position="448"/>
        <end position="460"/>
    </location>
</feature>
<feature type="compositionally biased region" description="Polar residues" evidence="1">
    <location>
        <begin position="580"/>
        <end position="609"/>
    </location>
</feature>
<dbReference type="OrthoDB" id="2440666at2759"/>
<feature type="compositionally biased region" description="Low complexity" evidence="1">
    <location>
        <begin position="1412"/>
        <end position="1427"/>
    </location>
</feature>
<protein>
    <submittedName>
        <fullName evidence="2">Uncharacterized protein</fullName>
    </submittedName>
</protein>
<accession>A0A9P6UAD9</accession>
<feature type="region of interest" description="Disordered" evidence="1">
    <location>
        <begin position="1160"/>
        <end position="1228"/>
    </location>
</feature>
<feature type="compositionally biased region" description="Low complexity" evidence="1">
    <location>
        <begin position="567"/>
        <end position="579"/>
    </location>
</feature>
<feature type="region of interest" description="Disordered" evidence="1">
    <location>
        <begin position="738"/>
        <end position="781"/>
    </location>
</feature>
<feature type="compositionally biased region" description="Basic residues" evidence="1">
    <location>
        <begin position="189"/>
        <end position="200"/>
    </location>
</feature>
<organism evidence="2 3">
    <name type="scientific">Actinomortierella ambigua</name>
    <dbReference type="NCBI Taxonomy" id="1343610"/>
    <lineage>
        <taxon>Eukaryota</taxon>
        <taxon>Fungi</taxon>
        <taxon>Fungi incertae sedis</taxon>
        <taxon>Mucoromycota</taxon>
        <taxon>Mortierellomycotina</taxon>
        <taxon>Mortierellomycetes</taxon>
        <taxon>Mortierellales</taxon>
        <taxon>Mortierellaceae</taxon>
        <taxon>Actinomortierella</taxon>
    </lineage>
</organism>
<gene>
    <name evidence="2" type="ORF">DFQ27_000135</name>
</gene>
<keyword evidence="3" id="KW-1185">Reference proteome</keyword>
<feature type="compositionally biased region" description="Acidic residues" evidence="1">
    <location>
        <begin position="382"/>
        <end position="394"/>
    </location>
</feature>
<feature type="compositionally biased region" description="Basic residues" evidence="1">
    <location>
        <begin position="430"/>
        <end position="440"/>
    </location>
</feature>
<dbReference type="Proteomes" id="UP000807716">
    <property type="component" value="Unassembled WGS sequence"/>
</dbReference>
<feature type="compositionally biased region" description="Polar residues" evidence="1">
    <location>
        <begin position="742"/>
        <end position="754"/>
    </location>
</feature>
<feature type="compositionally biased region" description="Polar residues" evidence="1">
    <location>
        <begin position="92"/>
        <end position="119"/>
    </location>
</feature>
<feature type="compositionally biased region" description="Gly residues" evidence="1">
    <location>
        <begin position="65"/>
        <end position="85"/>
    </location>
</feature>
<feature type="compositionally biased region" description="Basic and acidic residues" evidence="1">
    <location>
        <begin position="201"/>
        <end position="211"/>
    </location>
</feature>
<feature type="region of interest" description="Disordered" evidence="1">
    <location>
        <begin position="24"/>
        <end position="460"/>
    </location>
</feature>
<feature type="compositionally biased region" description="Gly residues" evidence="1">
    <location>
        <begin position="414"/>
        <end position="424"/>
    </location>
</feature>
<feature type="region of interest" description="Disordered" evidence="1">
    <location>
        <begin position="559"/>
        <end position="671"/>
    </location>
</feature>
<feature type="region of interest" description="Disordered" evidence="1">
    <location>
        <begin position="965"/>
        <end position="986"/>
    </location>
</feature>
<evidence type="ECO:0000313" key="2">
    <source>
        <dbReference type="EMBL" id="KAG0266183.1"/>
    </source>
</evidence>
<dbReference type="EMBL" id="JAAAJB010000100">
    <property type="protein sequence ID" value="KAG0266183.1"/>
    <property type="molecule type" value="Genomic_DNA"/>
</dbReference>
<feature type="compositionally biased region" description="Acidic residues" evidence="1">
    <location>
        <begin position="356"/>
        <end position="371"/>
    </location>
</feature>
<feature type="compositionally biased region" description="Polar residues" evidence="1">
    <location>
        <begin position="765"/>
        <end position="781"/>
    </location>
</feature>
<feature type="compositionally biased region" description="Polar residues" evidence="1">
    <location>
        <begin position="662"/>
        <end position="671"/>
    </location>
</feature>
<name>A0A9P6UAD9_9FUNG</name>
<feature type="compositionally biased region" description="Polar residues" evidence="1">
    <location>
        <begin position="174"/>
        <end position="186"/>
    </location>
</feature>